<comment type="similarity">
    <text evidence="6">Belongs to the methyltransferase superfamily. METTL16/RlmF family.</text>
</comment>
<dbReference type="RefSeq" id="WP_211536282.1">
    <property type="nucleotide sequence ID" value="NZ_JAGSSV010000007.1"/>
</dbReference>
<evidence type="ECO:0000313" key="8">
    <source>
        <dbReference type="EMBL" id="MBR7888882.1"/>
    </source>
</evidence>
<keyword evidence="5 6" id="KW-0949">S-adenosyl-L-methionine</keyword>
<accession>A0ABS5HB53</accession>
<dbReference type="EC" id="2.1.1.181" evidence="6"/>
<evidence type="ECO:0000256" key="4">
    <source>
        <dbReference type="ARBA" id="ARBA00022679"/>
    </source>
</evidence>
<dbReference type="GO" id="GO:0052907">
    <property type="term" value="F:23S rRNA (adenine(1618)-N(6))-methyltransferase activity"/>
    <property type="evidence" value="ECO:0007669"/>
    <property type="project" value="UniProtKB-EC"/>
</dbReference>
<reference evidence="8 9" key="1">
    <citation type="submission" date="2021-04" db="EMBL/GenBank/DDBJ databases">
        <authorList>
            <person name="Sun C."/>
        </authorList>
    </citation>
    <scope>NUCLEOTIDE SEQUENCE [LARGE SCALE GENOMIC DNA]</scope>
    <source>
        <strain evidence="8 9">A79</strain>
    </source>
</reference>
<dbReference type="InterPro" id="IPR029063">
    <property type="entry name" value="SAM-dependent_MTases_sf"/>
</dbReference>
<feature type="compositionally biased region" description="Basic residues" evidence="7">
    <location>
        <begin position="1"/>
        <end position="13"/>
    </location>
</feature>
<evidence type="ECO:0000256" key="3">
    <source>
        <dbReference type="ARBA" id="ARBA00022603"/>
    </source>
</evidence>
<organism evidence="8 9">
    <name type="scientific">Marinomonas vulgaris</name>
    <dbReference type="NCBI Taxonomy" id="2823372"/>
    <lineage>
        <taxon>Bacteria</taxon>
        <taxon>Pseudomonadati</taxon>
        <taxon>Pseudomonadota</taxon>
        <taxon>Gammaproteobacteria</taxon>
        <taxon>Oceanospirillales</taxon>
        <taxon>Oceanospirillaceae</taxon>
        <taxon>Marinomonas</taxon>
    </lineage>
</organism>
<dbReference type="PIRSF" id="PIRSF029038">
    <property type="entry name" value="Mtase_YbiN_prd"/>
    <property type="match status" value="1"/>
</dbReference>
<evidence type="ECO:0000256" key="2">
    <source>
        <dbReference type="ARBA" id="ARBA00022552"/>
    </source>
</evidence>
<dbReference type="HAMAP" id="MF_01848">
    <property type="entry name" value="23SrRNA_methyltr_F"/>
    <property type="match status" value="1"/>
</dbReference>
<comment type="function">
    <text evidence="6">Specifically methylates the adenine in position 1618 of 23S rRNA.</text>
</comment>
<name>A0ABS5HB53_9GAMM</name>
<evidence type="ECO:0000256" key="5">
    <source>
        <dbReference type="ARBA" id="ARBA00022691"/>
    </source>
</evidence>
<comment type="catalytic activity">
    <reaction evidence="6">
        <text>adenosine(1618) in 23S rRNA + S-adenosyl-L-methionine = N(6)-methyladenosine(1618) in 23S rRNA + S-adenosyl-L-homocysteine + H(+)</text>
        <dbReference type="Rhea" id="RHEA:16497"/>
        <dbReference type="Rhea" id="RHEA-COMP:10229"/>
        <dbReference type="Rhea" id="RHEA-COMP:10231"/>
        <dbReference type="ChEBI" id="CHEBI:15378"/>
        <dbReference type="ChEBI" id="CHEBI:57856"/>
        <dbReference type="ChEBI" id="CHEBI:59789"/>
        <dbReference type="ChEBI" id="CHEBI:74411"/>
        <dbReference type="ChEBI" id="CHEBI:74449"/>
        <dbReference type="EC" id="2.1.1.181"/>
    </reaction>
</comment>
<dbReference type="NCBIfam" id="NF008725">
    <property type="entry name" value="PRK11727.1"/>
    <property type="match status" value="1"/>
</dbReference>
<evidence type="ECO:0000313" key="9">
    <source>
        <dbReference type="Proteomes" id="UP000679722"/>
    </source>
</evidence>
<comment type="caution">
    <text evidence="8">The sequence shown here is derived from an EMBL/GenBank/DDBJ whole genome shotgun (WGS) entry which is preliminary data.</text>
</comment>
<gene>
    <name evidence="6 8" type="primary">rlmF</name>
    <name evidence="8" type="ORF">J9B83_07975</name>
</gene>
<keyword evidence="1 6" id="KW-0963">Cytoplasm</keyword>
<keyword evidence="2 6" id="KW-0698">rRNA processing</keyword>
<dbReference type="Proteomes" id="UP000679722">
    <property type="component" value="Unassembled WGS sequence"/>
</dbReference>
<dbReference type="EMBL" id="JAGSSV010000007">
    <property type="protein sequence ID" value="MBR7888882.1"/>
    <property type="molecule type" value="Genomic_DNA"/>
</dbReference>
<feature type="region of interest" description="Disordered" evidence="7">
    <location>
        <begin position="1"/>
        <end position="20"/>
    </location>
</feature>
<reference evidence="9" key="2">
    <citation type="submission" date="2023-07" db="EMBL/GenBank/DDBJ databases">
        <title>Marinomonas vulgaris A79, complete genome.</title>
        <authorList>
            <person name="Ying J.-J."/>
        </authorList>
    </citation>
    <scope>NUCLEOTIDE SEQUENCE [LARGE SCALE GENOMIC DNA]</scope>
    <source>
        <strain evidence="9">A79</strain>
    </source>
</reference>
<evidence type="ECO:0000256" key="6">
    <source>
        <dbReference type="HAMAP-Rule" id="MF_01848"/>
    </source>
</evidence>
<comment type="subcellular location">
    <subcellularLocation>
        <location evidence="6">Cytoplasm</location>
    </subcellularLocation>
</comment>
<evidence type="ECO:0000256" key="1">
    <source>
        <dbReference type="ARBA" id="ARBA00022490"/>
    </source>
</evidence>
<dbReference type="Gene3D" id="3.40.50.150">
    <property type="entry name" value="Vaccinia Virus protein VP39"/>
    <property type="match status" value="1"/>
</dbReference>
<keyword evidence="3 6" id="KW-0489">Methyltransferase</keyword>
<dbReference type="SUPFAM" id="SSF53335">
    <property type="entry name" value="S-adenosyl-L-methionine-dependent methyltransferases"/>
    <property type="match status" value="1"/>
</dbReference>
<dbReference type="CDD" id="cd02440">
    <property type="entry name" value="AdoMet_MTases"/>
    <property type="match status" value="1"/>
</dbReference>
<dbReference type="PANTHER" id="PTHR13393:SF0">
    <property type="entry name" value="RNA N6-ADENOSINE-METHYLTRANSFERASE METTL16"/>
    <property type="match status" value="1"/>
</dbReference>
<protein>
    <recommendedName>
        <fullName evidence="6">Ribosomal RNA large subunit methyltransferase F</fullName>
        <ecNumber evidence="6">2.1.1.181</ecNumber>
    </recommendedName>
    <alternativeName>
        <fullName evidence="6">23S rRNA mA1618 methyltransferase</fullName>
    </alternativeName>
    <alternativeName>
        <fullName evidence="6">rRNA adenine N-6-methyltransferase</fullName>
    </alternativeName>
</protein>
<keyword evidence="9" id="KW-1185">Reference proteome</keyword>
<dbReference type="InterPro" id="IPR016909">
    <property type="entry name" value="rRNA_lsu_MeTfrase_F"/>
</dbReference>
<dbReference type="Pfam" id="PF05971">
    <property type="entry name" value="Methyltransf_10"/>
    <property type="match status" value="1"/>
</dbReference>
<dbReference type="InterPro" id="IPR010286">
    <property type="entry name" value="METTL16/RlmF"/>
</dbReference>
<evidence type="ECO:0000256" key="7">
    <source>
        <dbReference type="SAM" id="MobiDB-lite"/>
    </source>
</evidence>
<proteinExistence type="inferred from homology"/>
<keyword evidence="4 6" id="KW-0808">Transferase</keyword>
<sequence length="326" mass="36129">MVSKSKNIKGKRSNKLELHPRNPHRARYDFGLLADSCPELSSVIQLNQQGNASVDFADPNAVKILNRALLNHFYGVAFWDIPAGYLCPPIPGRADYVHYLADLLADSNHGIIPRGKGVKVLDIGVGANCVYPIIGHQEYGWQFVGSDVNPVAVATCDAIVASNPCLKGAISARLQTQPAKLFEGIWKEKDRFDLTLCNPPFHTSESAMLGESQRKWRGVKGKTATSKPLLNFGGKAAELWCEGGEAGFVSRMIKESAHYGDHCFWFTSLIARQSNLEAIYRALKAAGARQVKTINMAQGQKISRFVAWSFLADDQMDYWKDTYWAH</sequence>
<dbReference type="PANTHER" id="PTHR13393">
    <property type="entry name" value="SAM-DEPENDENT METHYLTRANSFERASE"/>
    <property type="match status" value="1"/>
</dbReference>